<reference evidence="2" key="1">
    <citation type="submission" date="2023-01" db="EMBL/GenBank/DDBJ databases">
        <title>Genome assembly of the deep-sea coral Lophelia pertusa.</title>
        <authorList>
            <person name="Herrera S."/>
            <person name="Cordes E."/>
        </authorList>
    </citation>
    <scope>NUCLEOTIDE SEQUENCE</scope>
    <source>
        <strain evidence="2">USNM1676648</strain>
        <tissue evidence="2">Polyp</tissue>
    </source>
</reference>
<keyword evidence="3" id="KW-1185">Reference proteome</keyword>
<accession>A0A9X0CY35</accession>
<protein>
    <submittedName>
        <fullName evidence="2">Uncharacterized protein</fullName>
    </submittedName>
</protein>
<evidence type="ECO:0000313" key="2">
    <source>
        <dbReference type="EMBL" id="KAJ7378613.1"/>
    </source>
</evidence>
<sequence>MFIPRLSPIQEEDVEEEPVTFFEPSSPYYLTTMYVIVAALAVCLCCGLLYQAFCYKKTRSGPDNRINQNAVAPDNTKVRADMEAAVKEFYKSFSVTYEELRRKCKAELIQLAKLKRQAGKSLISNNTAWESDA</sequence>
<gene>
    <name evidence="2" type="ORF">OS493_021913</name>
</gene>
<evidence type="ECO:0000313" key="3">
    <source>
        <dbReference type="Proteomes" id="UP001163046"/>
    </source>
</evidence>
<feature type="transmembrane region" description="Helical" evidence="1">
    <location>
        <begin position="28"/>
        <end position="50"/>
    </location>
</feature>
<organism evidence="2 3">
    <name type="scientific">Desmophyllum pertusum</name>
    <dbReference type="NCBI Taxonomy" id="174260"/>
    <lineage>
        <taxon>Eukaryota</taxon>
        <taxon>Metazoa</taxon>
        <taxon>Cnidaria</taxon>
        <taxon>Anthozoa</taxon>
        <taxon>Hexacorallia</taxon>
        <taxon>Scleractinia</taxon>
        <taxon>Caryophylliina</taxon>
        <taxon>Caryophylliidae</taxon>
        <taxon>Desmophyllum</taxon>
    </lineage>
</organism>
<dbReference type="Proteomes" id="UP001163046">
    <property type="component" value="Unassembled WGS sequence"/>
</dbReference>
<evidence type="ECO:0000256" key="1">
    <source>
        <dbReference type="SAM" id="Phobius"/>
    </source>
</evidence>
<proteinExistence type="predicted"/>
<comment type="caution">
    <text evidence="2">The sequence shown here is derived from an EMBL/GenBank/DDBJ whole genome shotgun (WGS) entry which is preliminary data.</text>
</comment>
<dbReference type="AlphaFoldDB" id="A0A9X0CY35"/>
<keyword evidence="1" id="KW-0812">Transmembrane</keyword>
<name>A0A9X0CY35_9CNID</name>
<keyword evidence="1" id="KW-1133">Transmembrane helix</keyword>
<dbReference type="EMBL" id="MU826364">
    <property type="protein sequence ID" value="KAJ7378613.1"/>
    <property type="molecule type" value="Genomic_DNA"/>
</dbReference>
<keyword evidence="1" id="KW-0472">Membrane</keyword>